<gene>
    <name evidence="2" type="ORF">FF100_19050</name>
</gene>
<dbReference type="InterPro" id="IPR011660">
    <property type="entry name" value="VapB-like"/>
</dbReference>
<dbReference type="AlphaFoldDB" id="A0A5C4LDW4"/>
<feature type="compositionally biased region" description="Basic and acidic residues" evidence="1">
    <location>
        <begin position="72"/>
        <end position="81"/>
    </location>
</feature>
<proteinExistence type="predicted"/>
<dbReference type="Pfam" id="PF07704">
    <property type="entry name" value="PSK_trans_fac"/>
    <property type="match status" value="1"/>
</dbReference>
<accession>A0A5C4LDW4</accession>
<keyword evidence="3" id="KW-1185">Reference proteome</keyword>
<dbReference type="RefSeq" id="WP_139037251.1">
    <property type="nucleotide sequence ID" value="NZ_VDDA01000008.1"/>
</dbReference>
<sequence length="89" mass="9803">MAKRLTIEGDEAVAIAERLARHQGSTPSEVVTRLLREAEVRKLAEAPLNPGQQYDYDTLRALVKAAAHHKRPDATSDHSDPYDTNGLPT</sequence>
<name>A0A5C4LDW4_9HYPH</name>
<dbReference type="EMBL" id="VDDA01000008">
    <property type="protein sequence ID" value="TNC11735.1"/>
    <property type="molecule type" value="Genomic_DNA"/>
</dbReference>
<protein>
    <recommendedName>
        <fullName evidence="4">Rv0623-like transcription factor</fullName>
    </recommendedName>
</protein>
<evidence type="ECO:0000313" key="2">
    <source>
        <dbReference type="EMBL" id="TNC11735.1"/>
    </source>
</evidence>
<dbReference type="OrthoDB" id="7998884at2"/>
<reference evidence="2 3" key="1">
    <citation type="submission" date="2019-06" db="EMBL/GenBank/DDBJ databases">
        <title>Genome of Methylobacterium sp. 17Sr1-39.</title>
        <authorList>
            <person name="Seo T."/>
        </authorList>
    </citation>
    <scope>NUCLEOTIDE SEQUENCE [LARGE SCALE GENOMIC DNA]</scope>
    <source>
        <strain evidence="2 3">17Sr1-39</strain>
    </source>
</reference>
<organism evidence="2 3">
    <name type="scientific">Methylobacterium terricola</name>
    <dbReference type="NCBI Taxonomy" id="2583531"/>
    <lineage>
        <taxon>Bacteria</taxon>
        <taxon>Pseudomonadati</taxon>
        <taxon>Pseudomonadota</taxon>
        <taxon>Alphaproteobacteria</taxon>
        <taxon>Hyphomicrobiales</taxon>
        <taxon>Methylobacteriaceae</taxon>
        <taxon>Methylobacterium</taxon>
    </lineage>
</organism>
<dbReference type="Proteomes" id="UP000305267">
    <property type="component" value="Unassembled WGS sequence"/>
</dbReference>
<evidence type="ECO:0008006" key="4">
    <source>
        <dbReference type="Google" id="ProtNLM"/>
    </source>
</evidence>
<evidence type="ECO:0000313" key="3">
    <source>
        <dbReference type="Proteomes" id="UP000305267"/>
    </source>
</evidence>
<comment type="caution">
    <text evidence="2">The sequence shown here is derived from an EMBL/GenBank/DDBJ whole genome shotgun (WGS) entry which is preliminary data.</text>
</comment>
<evidence type="ECO:0000256" key="1">
    <source>
        <dbReference type="SAM" id="MobiDB-lite"/>
    </source>
</evidence>
<feature type="region of interest" description="Disordered" evidence="1">
    <location>
        <begin position="66"/>
        <end position="89"/>
    </location>
</feature>